<protein>
    <submittedName>
        <fullName evidence="1">Uncharacterized protein</fullName>
    </submittedName>
</protein>
<evidence type="ECO:0000313" key="1">
    <source>
        <dbReference type="EMBL" id="KAI3683631.1"/>
    </source>
</evidence>
<evidence type="ECO:0000313" key="2">
    <source>
        <dbReference type="Proteomes" id="UP001056120"/>
    </source>
</evidence>
<comment type="caution">
    <text evidence="1">The sequence shown here is derived from an EMBL/GenBank/DDBJ whole genome shotgun (WGS) entry which is preliminary data.</text>
</comment>
<gene>
    <name evidence="1" type="ORF">L1987_84140</name>
</gene>
<reference evidence="1 2" key="2">
    <citation type="journal article" date="2022" name="Mol. Ecol. Resour.">
        <title>The genomes of chicory, endive, great burdock and yacon provide insights into Asteraceae paleo-polyploidization history and plant inulin production.</title>
        <authorList>
            <person name="Fan W."/>
            <person name="Wang S."/>
            <person name="Wang H."/>
            <person name="Wang A."/>
            <person name="Jiang F."/>
            <person name="Liu H."/>
            <person name="Zhao H."/>
            <person name="Xu D."/>
            <person name="Zhang Y."/>
        </authorList>
    </citation>
    <scope>NUCLEOTIDE SEQUENCE [LARGE SCALE GENOMIC DNA]</scope>
    <source>
        <strain evidence="2">cv. Yunnan</strain>
        <tissue evidence="1">Leaves</tissue>
    </source>
</reference>
<dbReference type="Proteomes" id="UP001056120">
    <property type="component" value="Linkage Group LG28"/>
</dbReference>
<sequence>MSSNPFLRELFSLSQNSSKKFKHNNSQKMEPQSDPTELIPGLPDEIALECLTRLHYEAHAVASDVCRRWRRLLQDREFYYHRRKAGFTWKVGCFVQSLPIHFEHSEPGGSGSKPEKQPKYGLSVFDPVTGDWDQIDPVPKYPDGLPLFCQVASSEGRLVVMGGWNPANWEPLRDLFVYEFTTRCWTQRVSMPSTRSFFAAGACDGKVYVAGGHDESKNALRSAWVYDITTDEWTELTQMSDERDECEGVVIGSEFWVVSGYDTDSQGRFKDSAEVFDITTGTWRRVEGAWGVSRCPRSCVAVGQNGNFTSWDAYEPAVQVGTCGVDIGDRVLVAGSGNQGAPLAVYVVEKTNQRQNGKSTKIDIPNEFSGFVQSGCLVEI</sequence>
<accession>A0ACB8YF02</accession>
<organism evidence="1 2">
    <name type="scientific">Smallanthus sonchifolius</name>
    <dbReference type="NCBI Taxonomy" id="185202"/>
    <lineage>
        <taxon>Eukaryota</taxon>
        <taxon>Viridiplantae</taxon>
        <taxon>Streptophyta</taxon>
        <taxon>Embryophyta</taxon>
        <taxon>Tracheophyta</taxon>
        <taxon>Spermatophyta</taxon>
        <taxon>Magnoliopsida</taxon>
        <taxon>eudicotyledons</taxon>
        <taxon>Gunneridae</taxon>
        <taxon>Pentapetalae</taxon>
        <taxon>asterids</taxon>
        <taxon>campanulids</taxon>
        <taxon>Asterales</taxon>
        <taxon>Asteraceae</taxon>
        <taxon>Asteroideae</taxon>
        <taxon>Heliantheae alliance</taxon>
        <taxon>Millerieae</taxon>
        <taxon>Smallanthus</taxon>
    </lineage>
</organism>
<keyword evidence="2" id="KW-1185">Reference proteome</keyword>
<name>A0ACB8YF02_9ASTR</name>
<dbReference type="EMBL" id="CM042045">
    <property type="protein sequence ID" value="KAI3683631.1"/>
    <property type="molecule type" value="Genomic_DNA"/>
</dbReference>
<proteinExistence type="predicted"/>
<reference evidence="2" key="1">
    <citation type="journal article" date="2022" name="Mol. Ecol. Resour.">
        <title>The genomes of chicory, endive, great burdock and yacon provide insights into Asteraceae palaeo-polyploidization history and plant inulin production.</title>
        <authorList>
            <person name="Fan W."/>
            <person name="Wang S."/>
            <person name="Wang H."/>
            <person name="Wang A."/>
            <person name="Jiang F."/>
            <person name="Liu H."/>
            <person name="Zhao H."/>
            <person name="Xu D."/>
            <person name="Zhang Y."/>
        </authorList>
    </citation>
    <scope>NUCLEOTIDE SEQUENCE [LARGE SCALE GENOMIC DNA]</scope>
    <source>
        <strain evidence="2">cv. Yunnan</strain>
    </source>
</reference>